<dbReference type="PROSITE" id="PS50206">
    <property type="entry name" value="RHODANESE_3"/>
    <property type="match status" value="1"/>
</dbReference>
<evidence type="ECO:0000259" key="1">
    <source>
        <dbReference type="PROSITE" id="PS50206"/>
    </source>
</evidence>
<name>A0A4S3K5S0_9GAMM</name>
<dbReference type="Proteomes" id="UP000295341">
    <property type="component" value="Unassembled WGS sequence"/>
</dbReference>
<accession>A0A4S3K5S0</accession>
<dbReference type="InterPro" id="IPR050229">
    <property type="entry name" value="GlpE_sulfurtransferase"/>
</dbReference>
<dbReference type="RefSeq" id="WP_133881642.1">
    <property type="nucleotide sequence ID" value="NZ_MWIN01000010.1"/>
</dbReference>
<protein>
    <submittedName>
        <fullName evidence="2">Rhodanese-related sulfurtransferase</fullName>
    </submittedName>
</protein>
<keyword evidence="3" id="KW-1185">Reference proteome</keyword>
<dbReference type="PANTHER" id="PTHR43031:SF18">
    <property type="entry name" value="RHODANESE-RELATED SULFURTRANSFERASES"/>
    <property type="match status" value="1"/>
</dbReference>
<dbReference type="InterPro" id="IPR001763">
    <property type="entry name" value="Rhodanese-like_dom"/>
</dbReference>
<sequence>MQQFIDFFGNHLALFAAFGTVLLAIVANEVHGNVTGGKRVGPLEAVRMINDREPVIVDLRAMADFKKGHLLNAINIPAAKIEERATEFKDKARPILLYCALGGSSVEAAGKLRKLGFSEAYPIRGGLNGWMQSNLPVTAK</sequence>
<dbReference type="SMART" id="SM00450">
    <property type="entry name" value="RHOD"/>
    <property type="match status" value="1"/>
</dbReference>
<dbReference type="Pfam" id="PF00581">
    <property type="entry name" value="Rhodanese"/>
    <property type="match status" value="1"/>
</dbReference>
<dbReference type="SUPFAM" id="SSF52821">
    <property type="entry name" value="Rhodanese/Cell cycle control phosphatase"/>
    <property type="match status" value="1"/>
</dbReference>
<evidence type="ECO:0000313" key="2">
    <source>
        <dbReference type="EMBL" id="TDU28053.1"/>
    </source>
</evidence>
<proteinExistence type="predicted"/>
<dbReference type="EMBL" id="SOBT01000009">
    <property type="protein sequence ID" value="TDU28053.1"/>
    <property type="molecule type" value="Genomic_DNA"/>
</dbReference>
<feature type="domain" description="Rhodanese" evidence="1">
    <location>
        <begin position="50"/>
        <end position="139"/>
    </location>
</feature>
<dbReference type="InterPro" id="IPR036873">
    <property type="entry name" value="Rhodanese-like_dom_sf"/>
</dbReference>
<dbReference type="GO" id="GO:0016740">
    <property type="term" value="F:transferase activity"/>
    <property type="evidence" value="ECO:0007669"/>
    <property type="project" value="UniProtKB-KW"/>
</dbReference>
<dbReference type="AlphaFoldDB" id="A0A4S3K5S0"/>
<reference evidence="2 3" key="1">
    <citation type="submission" date="2019-03" db="EMBL/GenBank/DDBJ databases">
        <title>Genomic Encyclopedia of Type Strains, Phase IV (KMG-IV): sequencing the most valuable type-strain genomes for metagenomic binning, comparative biology and taxonomic classification.</title>
        <authorList>
            <person name="Goeker M."/>
        </authorList>
    </citation>
    <scope>NUCLEOTIDE SEQUENCE [LARGE SCALE GENOMIC DNA]</scope>
    <source>
        <strain evidence="2 3">DSM 26377</strain>
    </source>
</reference>
<keyword evidence="2" id="KW-0808">Transferase</keyword>
<gene>
    <name evidence="2" type="ORF">DFR24_2412</name>
</gene>
<organism evidence="2 3">
    <name type="scientific">Panacagrimonas perspica</name>
    <dbReference type="NCBI Taxonomy" id="381431"/>
    <lineage>
        <taxon>Bacteria</taxon>
        <taxon>Pseudomonadati</taxon>
        <taxon>Pseudomonadota</taxon>
        <taxon>Gammaproteobacteria</taxon>
        <taxon>Nevskiales</taxon>
        <taxon>Nevskiaceae</taxon>
        <taxon>Panacagrimonas</taxon>
    </lineage>
</organism>
<dbReference type="OrthoDB" id="9808735at2"/>
<dbReference type="Gene3D" id="3.40.250.10">
    <property type="entry name" value="Rhodanese-like domain"/>
    <property type="match status" value="1"/>
</dbReference>
<comment type="caution">
    <text evidence="2">The sequence shown here is derived from an EMBL/GenBank/DDBJ whole genome shotgun (WGS) entry which is preliminary data.</text>
</comment>
<dbReference type="PANTHER" id="PTHR43031">
    <property type="entry name" value="FAD-DEPENDENT OXIDOREDUCTASE"/>
    <property type="match status" value="1"/>
</dbReference>
<dbReference type="CDD" id="cd00158">
    <property type="entry name" value="RHOD"/>
    <property type="match status" value="1"/>
</dbReference>
<evidence type="ECO:0000313" key="3">
    <source>
        <dbReference type="Proteomes" id="UP000295341"/>
    </source>
</evidence>